<name>A0A9P4K144_9PLEO</name>
<dbReference type="Proteomes" id="UP000800093">
    <property type="component" value="Unassembled WGS sequence"/>
</dbReference>
<organism evidence="1 2">
    <name type="scientific">Lojkania enalia</name>
    <dbReference type="NCBI Taxonomy" id="147567"/>
    <lineage>
        <taxon>Eukaryota</taxon>
        <taxon>Fungi</taxon>
        <taxon>Dikarya</taxon>
        <taxon>Ascomycota</taxon>
        <taxon>Pezizomycotina</taxon>
        <taxon>Dothideomycetes</taxon>
        <taxon>Pleosporomycetidae</taxon>
        <taxon>Pleosporales</taxon>
        <taxon>Pleosporales incertae sedis</taxon>
        <taxon>Lojkania</taxon>
    </lineage>
</organism>
<dbReference type="AlphaFoldDB" id="A0A9P4K144"/>
<proteinExistence type="predicted"/>
<dbReference type="OrthoDB" id="3759404at2759"/>
<keyword evidence="2" id="KW-1185">Reference proteome</keyword>
<protein>
    <submittedName>
        <fullName evidence="1">Uncharacterized protein</fullName>
    </submittedName>
</protein>
<reference evidence="2" key="1">
    <citation type="journal article" date="2020" name="Stud. Mycol.">
        <title>101 Dothideomycetes genomes: A test case for predicting lifestyles and emergence of pathogens.</title>
        <authorList>
            <person name="Haridas S."/>
            <person name="Albert R."/>
            <person name="Binder M."/>
            <person name="Bloem J."/>
            <person name="LaButti K."/>
            <person name="Salamov A."/>
            <person name="Andreopoulos B."/>
            <person name="Baker S."/>
            <person name="Barry K."/>
            <person name="Bills G."/>
            <person name="Bluhm B."/>
            <person name="Cannon C."/>
            <person name="Castanera R."/>
            <person name="Culley D."/>
            <person name="Daum C."/>
            <person name="Ezra D."/>
            <person name="Gonzalez J."/>
            <person name="Henrissat B."/>
            <person name="Kuo A."/>
            <person name="Liang C."/>
            <person name="Lipzen A."/>
            <person name="Lutzoni F."/>
            <person name="Magnuson J."/>
            <person name="Mondo S."/>
            <person name="Nolan M."/>
            <person name="Ohm R."/>
            <person name="Pangilinan J."/>
            <person name="Park H.-J."/>
            <person name="Ramirez L."/>
            <person name="Alfaro M."/>
            <person name="Sun H."/>
            <person name="Tritt A."/>
            <person name="Yoshinaga Y."/>
            <person name="Zwiers L.-H."/>
            <person name="Turgeon B."/>
            <person name="Goodwin S."/>
            <person name="Spatafora J."/>
            <person name="Crous P."/>
            <person name="Grigoriev I."/>
        </authorList>
    </citation>
    <scope>NUCLEOTIDE SEQUENCE [LARGE SCALE GENOMIC DNA]</scope>
    <source>
        <strain evidence="2">CBS 304.66</strain>
    </source>
</reference>
<dbReference type="EMBL" id="ML986687">
    <property type="protein sequence ID" value="KAF2260191.1"/>
    <property type="molecule type" value="Genomic_DNA"/>
</dbReference>
<gene>
    <name evidence="1" type="ORF">CC78DRAFT_37399</name>
</gene>
<evidence type="ECO:0000313" key="1">
    <source>
        <dbReference type="EMBL" id="KAF2260191.1"/>
    </source>
</evidence>
<sequence>MTEHKQTPGLFLIHCRLLPPYSETASQFLKWFKLHYRDIASLPADPIKGLITHGVPYLAPDTDPKYGHDDSKMPPYYFTCMLTDCAYLGTGPYVQMSRRLDLENTREMVDGEVAVGKEGMVFDVVDARFAVYELVDTGDKITSPPYQPT</sequence>
<comment type="caution">
    <text evidence="1">The sequence shown here is derived from an EMBL/GenBank/DDBJ whole genome shotgun (WGS) entry which is preliminary data.</text>
</comment>
<evidence type="ECO:0000313" key="2">
    <source>
        <dbReference type="Proteomes" id="UP000800093"/>
    </source>
</evidence>
<accession>A0A9P4K144</accession>